<accession>A0A4V3IW03</accession>
<evidence type="ECO:0000313" key="3">
    <source>
        <dbReference type="Proteomes" id="UP000298313"/>
    </source>
</evidence>
<dbReference type="InterPro" id="IPR053737">
    <property type="entry name" value="Type_II_TA_Toxin"/>
</dbReference>
<sequence>MAFVVDYMEPEQALAVVAHLGLRVRDKGLLFSALSRPSASVFGEDAYVSLELKAAALMSSLAQNHPLFDGSKRLSWILTLAFLRLNGFRVVMPTDEAFDFVISVAQGQVELAEIAGTLARHLVATTPRPEP</sequence>
<dbReference type="RefSeq" id="WP_134522324.1">
    <property type="nucleotide sequence ID" value="NZ_SOHH01000028.1"/>
</dbReference>
<gene>
    <name evidence="2" type="ORF">E3T48_02670</name>
</gene>
<evidence type="ECO:0000259" key="1">
    <source>
        <dbReference type="PROSITE" id="PS51459"/>
    </source>
</evidence>
<dbReference type="InterPro" id="IPR003812">
    <property type="entry name" value="Fido"/>
</dbReference>
<dbReference type="OrthoDB" id="9802752at2"/>
<comment type="caution">
    <text evidence="2">The sequence shown here is derived from an EMBL/GenBank/DDBJ whole genome shotgun (WGS) entry which is preliminary data.</text>
</comment>
<dbReference type="PANTHER" id="PTHR39426:SF1">
    <property type="entry name" value="HOMOLOGY TO DEATH-ON-CURING PROTEIN OF PHAGE P1"/>
    <property type="match status" value="1"/>
</dbReference>
<dbReference type="InterPro" id="IPR006440">
    <property type="entry name" value="Doc"/>
</dbReference>
<dbReference type="AlphaFoldDB" id="A0A4V3IW03"/>
<dbReference type="PROSITE" id="PS51459">
    <property type="entry name" value="FIDO"/>
    <property type="match status" value="1"/>
</dbReference>
<dbReference type="GO" id="GO:0016301">
    <property type="term" value="F:kinase activity"/>
    <property type="evidence" value="ECO:0007669"/>
    <property type="project" value="InterPro"/>
</dbReference>
<evidence type="ECO:0000313" key="2">
    <source>
        <dbReference type="EMBL" id="TFD82116.1"/>
    </source>
</evidence>
<name>A0A4V3IW03_9MICO</name>
<feature type="domain" description="Fido" evidence="1">
    <location>
        <begin position="1"/>
        <end position="120"/>
    </location>
</feature>
<dbReference type="PANTHER" id="PTHR39426">
    <property type="entry name" value="HOMOLOGY TO DEATH-ON-CURING PROTEIN OF PHAGE P1"/>
    <property type="match status" value="1"/>
</dbReference>
<dbReference type="Pfam" id="PF02661">
    <property type="entry name" value="Fic"/>
    <property type="match status" value="1"/>
</dbReference>
<dbReference type="Proteomes" id="UP000298313">
    <property type="component" value="Unassembled WGS sequence"/>
</dbReference>
<protein>
    <submittedName>
        <fullName evidence="2">Type II toxin-antitoxin system death-on-curing family toxin</fullName>
    </submittedName>
</protein>
<proteinExistence type="predicted"/>
<dbReference type="Gene3D" id="1.20.120.1870">
    <property type="entry name" value="Fic/DOC protein, Fido domain"/>
    <property type="match status" value="1"/>
</dbReference>
<keyword evidence="3" id="KW-1185">Reference proteome</keyword>
<reference evidence="2 3" key="1">
    <citation type="submission" date="2019-03" db="EMBL/GenBank/DDBJ databases">
        <title>Genomics of glacier-inhabiting Cryobacterium strains.</title>
        <authorList>
            <person name="Liu Q."/>
            <person name="Xin Y.-H."/>
        </authorList>
    </citation>
    <scope>NUCLEOTIDE SEQUENCE [LARGE SCALE GENOMIC DNA]</scope>
    <source>
        <strain evidence="2 3">Hh4</strain>
    </source>
</reference>
<organism evidence="2 3">
    <name type="scientific">Cryobacterium fucosi</name>
    <dbReference type="NCBI Taxonomy" id="1259157"/>
    <lineage>
        <taxon>Bacteria</taxon>
        <taxon>Bacillati</taxon>
        <taxon>Actinomycetota</taxon>
        <taxon>Actinomycetes</taxon>
        <taxon>Micrococcales</taxon>
        <taxon>Microbacteriaceae</taxon>
        <taxon>Cryobacterium</taxon>
    </lineage>
</organism>
<dbReference type="EMBL" id="SOHH01000028">
    <property type="protein sequence ID" value="TFD82116.1"/>
    <property type="molecule type" value="Genomic_DNA"/>
</dbReference>
<dbReference type="NCBIfam" id="TIGR01550">
    <property type="entry name" value="DOC_P1"/>
    <property type="match status" value="1"/>
</dbReference>